<evidence type="ECO:0000256" key="2">
    <source>
        <dbReference type="ARBA" id="ARBA00022723"/>
    </source>
</evidence>
<keyword evidence="4" id="KW-0862">Zinc</keyword>
<feature type="region of interest" description="Disordered" evidence="6">
    <location>
        <begin position="1371"/>
        <end position="1403"/>
    </location>
</feature>
<evidence type="ECO:0000313" key="9">
    <source>
        <dbReference type="EMBL" id="GEU48936.1"/>
    </source>
</evidence>
<keyword evidence="2" id="KW-0479">Metal-binding</keyword>
<dbReference type="SUPFAM" id="SSF53098">
    <property type="entry name" value="Ribonuclease H-like"/>
    <property type="match status" value="1"/>
</dbReference>
<dbReference type="InterPro" id="IPR039537">
    <property type="entry name" value="Retrotran_Ty1/copia-like"/>
</dbReference>
<dbReference type="SUPFAM" id="SSF57756">
    <property type="entry name" value="Retrovirus zinc finger-like domains"/>
    <property type="match status" value="1"/>
</dbReference>
<comment type="caution">
    <text evidence="9">The sequence shown here is derived from an EMBL/GenBank/DDBJ whole genome shotgun (WGS) entry which is preliminary data.</text>
</comment>
<dbReference type="PANTHER" id="PTHR42648">
    <property type="entry name" value="TRANSPOSASE, PUTATIVE-RELATED"/>
    <property type="match status" value="1"/>
</dbReference>
<evidence type="ECO:0000256" key="4">
    <source>
        <dbReference type="PROSITE-ProRule" id="PRU00047"/>
    </source>
</evidence>
<dbReference type="Pfam" id="PF22936">
    <property type="entry name" value="Pol_BBD"/>
    <property type="match status" value="1"/>
</dbReference>
<feature type="domain" description="Integrase catalytic" evidence="8">
    <location>
        <begin position="567"/>
        <end position="737"/>
    </location>
</feature>
<sequence>MDQDSGYTVAASKVPMLKPGEFEIWRMRIEQYIQVMDYALWEVIENGATLPKTQVVDGVITVMPITTAEEKAQRRLEVKARSTLMMGIPNEHQLKFNSIKDAKQLLEVVEKIFEMLDQTFDRLQKLVSQLELLGEKRSQKDVNQKLLRSLSPEWNTHSNSHQLAHEDLEQIHPHDIAEMNLRWQMALLTIRARRFLKKTERKLTVNDNETLGLDMSKVECYNCYKRGHFARECRAPRNQDNKHKESTRKSVHVETPAFIALVSCDGLGGYDWSDHAEEGPNYALMAYTSLTSDSKVSNDSTCSKSCLETVKIIKSQNEQLLKDLKKYELMVLAYKTGLKLVEKRLEFFKKNEFIYLEDIKVLKVKIQKKDIAIRDLRRKLEAAQKEKDGIQLKVEKFENSSKSLNKLIDCQIVDNCKKGLGYENYNAVPPPYIGNFMPPKPDLSFTGLDEFINKLVVENYKAKSSEKEPKCNPQIDLQDKGVIDSGCSSHITRNVSYLSDYEEIYGGYVAFEGNLKGEKITGKGTIKTSNLDFENVYFVRELKFNLFSVSQMCDKKNSVPFNDTECIVLSPNFKLIDKSQVLLRVPRKNNMYSIALKNIVPKGGLTCLFIKATSDESKLWHKRLGHLYFKAMNKLVKRNLVIRCDNGTEFKNREMNQFCEMKGIMRQFSVARTPQQNGVAEKRNRTLIEAARTMLADSKLPTTFWAEAVNTACYVQNRVLVGKPHNKTPYELFHGRTPTLSFMRLFGYPITILNTKYHLGKFDGNADEGFFVGYSLNSKSFRVFNSRTRMVEENLHIRFSESTPNVVGSEPGWLFDIDVLTRIMNYEPIVVGTQSNSFAGTKASDNACQATKETNAVKYYILLPLWTADLPFSHDPKSSQDDGFKPLSHDGNKVDEDPSKGNECYDQEKEDNVNNTNNVNAASTNRVNVVGENINIELPFDPNMPALEDVGIFDFSNEDEDDDTTLVDLPNEKRAIGTKWVFRNKKDERGIVIRNKARLVAQGHTQEEGINYDEVFAPVARIEVIRLFLAYALFKDFMVYQMDVKTAFLYGKIKEEVFIEVKNANTSMKTQKPLLKDEDGDEVDIHMYRSMIGPLMYLTSIPVCYDDDDDEDYTIAITHKEPDNSLSMGDEHLDTILETESDEFIKSSVENLVPNPSESEGEHECDVPAWEVLTTFSNILFDADYDFSSSDDQSFSDEDIPKEIYSNPLLDEKFNSTKIDPHHFNAKSDLIESLLNHDSSIISSSKIDSLLDEFAGELTLLKSIPLGINETDCDPEEETRLIKRLMYDNSYPCPSEEFISENSNAAFESFSLFPILVEDSNSLMEEIDLSFTPDDPMPSGIEEDEYDSKRDILILEELLRNDSLSLPKNESFHFDIPSSSRPPAKPPDGNSGILNVKVMGDIS</sequence>
<dbReference type="EMBL" id="BKCJ010002493">
    <property type="protein sequence ID" value="GEU48936.1"/>
    <property type="molecule type" value="Genomic_DNA"/>
</dbReference>
<feature type="compositionally biased region" description="Basic and acidic residues" evidence="6">
    <location>
        <begin position="874"/>
        <end position="900"/>
    </location>
</feature>
<dbReference type="Pfam" id="PF13976">
    <property type="entry name" value="gag_pre-integrs"/>
    <property type="match status" value="1"/>
</dbReference>
<evidence type="ECO:0000256" key="6">
    <source>
        <dbReference type="SAM" id="MobiDB-lite"/>
    </source>
</evidence>
<protein>
    <submittedName>
        <fullName evidence="9">Retrovirus-related Pol polyprotein from transposon TNT 1-94</fullName>
    </submittedName>
</protein>
<dbReference type="InterPro" id="IPR057670">
    <property type="entry name" value="SH3_retrovirus"/>
</dbReference>
<gene>
    <name evidence="9" type="ORF">Tci_020914</name>
</gene>
<dbReference type="PROSITE" id="PS50158">
    <property type="entry name" value="ZF_CCHC"/>
    <property type="match status" value="1"/>
</dbReference>
<evidence type="ECO:0000259" key="7">
    <source>
        <dbReference type="PROSITE" id="PS50158"/>
    </source>
</evidence>
<accession>A0A6L2KHS0</accession>
<evidence type="ECO:0000256" key="1">
    <source>
        <dbReference type="ARBA" id="ARBA00022670"/>
    </source>
</evidence>
<evidence type="ECO:0000256" key="5">
    <source>
        <dbReference type="SAM" id="Coils"/>
    </source>
</evidence>
<dbReference type="Gene3D" id="4.10.60.10">
    <property type="entry name" value="Zinc finger, CCHC-type"/>
    <property type="match status" value="1"/>
</dbReference>
<dbReference type="Pfam" id="PF25597">
    <property type="entry name" value="SH3_retrovirus"/>
    <property type="match status" value="1"/>
</dbReference>
<dbReference type="InterPro" id="IPR036397">
    <property type="entry name" value="RNaseH_sf"/>
</dbReference>
<evidence type="ECO:0000256" key="3">
    <source>
        <dbReference type="ARBA" id="ARBA00022801"/>
    </source>
</evidence>
<dbReference type="GO" id="GO:0006508">
    <property type="term" value="P:proteolysis"/>
    <property type="evidence" value="ECO:0007669"/>
    <property type="project" value="UniProtKB-KW"/>
</dbReference>
<dbReference type="InterPro" id="IPR025724">
    <property type="entry name" value="GAG-pre-integrase_dom"/>
</dbReference>
<dbReference type="SMART" id="SM00343">
    <property type="entry name" value="ZnF_C2HC"/>
    <property type="match status" value="1"/>
</dbReference>
<dbReference type="InterPro" id="IPR001584">
    <property type="entry name" value="Integrase_cat-core"/>
</dbReference>
<dbReference type="Pfam" id="PF07727">
    <property type="entry name" value="RVT_2"/>
    <property type="match status" value="1"/>
</dbReference>
<keyword evidence="1" id="KW-0645">Protease</keyword>
<evidence type="ECO:0000259" key="8">
    <source>
        <dbReference type="PROSITE" id="PS50994"/>
    </source>
</evidence>
<feature type="region of interest" description="Disordered" evidence="6">
    <location>
        <begin position="874"/>
        <end position="920"/>
    </location>
</feature>
<dbReference type="GO" id="GO:0008270">
    <property type="term" value="F:zinc ion binding"/>
    <property type="evidence" value="ECO:0007669"/>
    <property type="project" value="UniProtKB-KW"/>
</dbReference>
<name>A0A6L2KHS0_TANCI</name>
<dbReference type="GO" id="GO:0015074">
    <property type="term" value="P:DNA integration"/>
    <property type="evidence" value="ECO:0007669"/>
    <property type="project" value="InterPro"/>
</dbReference>
<proteinExistence type="predicted"/>
<dbReference type="GO" id="GO:0003676">
    <property type="term" value="F:nucleic acid binding"/>
    <property type="evidence" value="ECO:0007669"/>
    <property type="project" value="InterPro"/>
</dbReference>
<dbReference type="InterPro" id="IPR013103">
    <property type="entry name" value="RVT_2"/>
</dbReference>
<keyword evidence="3" id="KW-0378">Hydrolase</keyword>
<dbReference type="InterPro" id="IPR054722">
    <property type="entry name" value="PolX-like_BBD"/>
</dbReference>
<dbReference type="GO" id="GO:0008233">
    <property type="term" value="F:peptidase activity"/>
    <property type="evidence" value="ECO:0007669"/>
    <property type="project" value="UniProtKB-KW"/>
</dbReference>
<keyword evidence="5" id="KW-0175">Coiled coil</keyword>
<organism evidence="9">
    <name type="scientific">Tanacetum cinerariifolium</name>
    <name type="common">Dalmatian daisy</name>
    <name type="synonym">Chrysanthemum cinerariifolium</name>
    <dbReference type="NCBI Taxonomy" id="118510"/>
    <lineage>
        <taxon>Eukaryota</taxon>
        <taxon>Viridiplantae</taxon>
        <taxon>Streptophyta</taxon>
        <taxon>Embryophyta</taxon>
        <taxon>Tracheophyta</taxon>
        <taxon>Spermatophyta</taxon>
        <taxon>Magnoliopsida</taxon>
        <taxon>eudicotyledons</taxon>
        <taxon>Gunneridae</taxon>
        <taxon>Pentapetalae</taxon>
        <taxon>asterids</taxon>
        <taxon>campanulids</taxon>
        <taxon>Asterales</taxon>
        <taxon>Asteraceae</taxon>
        <taxon>Asteroideae</taxon>
        <taxon>Anthemideae</taxon>
        <taxon>Anthemidinae</taxon>
        <taxon>Tanacetum</taxon>
    </lineage>
</organism>
<dbReference type="InterPro" id="IPR001878">
    <property type="entry name" value="Znf_CCHC"/>
</dbReference>
<feature type="coiled-coil region" evidence="5">
    <location>
        <begin position="366"/>
        <end position="400"/>
    </location>
</feature>
<reference evidence="9" key="1">
    <citation type="journal article" date="2019" name="Sci. Rep.">
        <title>Draft genome of Tanacetum cinerariifolium, the natural source of mosquito coil.</title>
        <authorList>
            <person name="Yamashiro T."/>
            <person name="Shiraishi A."/>
            <person name="Satake H."/>
            <person name="Nakayama K."/>
        </authorList>
    </citation>
    <scope>NUCLEOTIDE SEQUENCE</scope>
</reference>
<dbReference type="PANTHER" id="PTHR42648:SF32">
    <property type="entry name" value="RIBONUCLEASE H-LIKE DOMAIN, GAG-PRE-INTEGRASE DOMAIN PROTEIN-RELATED"/>
    <property type="match status" value="1"/>
</dbReference>
<dbReference type="Gene3D" id="3.30.420.10">
    <property type="entry name" value="Ribonuclease H-like superfamily/Ribonuclease H"/>
    <property type="match status" value="1"/>
</dbReference>
<dbReference type="InterPro" id="IPR012337">
    <property type="entry name" value="RNaseH-like_sf"/>
</dbReference>
<dbReference type="PROSITE" id="PS50994">
    <property type="entry name" value="INTEGRASE"/>
    <property type="match status" value="1"/>
</dbReference>
<dbReference type="InterPro" id="IPR036875">
    <property type="entry name" value="Znf_CCHC_sf"/>
</dbReference>
<keyword evidence="4" id="KW-0863">Zinc-finger</keyword>
<feature type="domain" description="CCHC-type" evidence="7">
    <location>
        <begin position="220"/>
        <end position="234"/>
    </location>
</feature>